<reference evidence="1 2" key="1">
    <citation type="submission" date="2013-01" db="EMBL/GenBank/DDBJ databases">
        <authorList>
            <person name="Harkins D.M."/>
            <person name="Durkin A.S."/>
            <person name="Brinkac L.M."/>
            <person name="Haft D.H."/>
            <person name="Selengut J.D."/>
            <person name="Sanka R."/>
            <person name="DePew J."/>
            <person name="Purushe J."/>
            <person name="Peacock S.J."/>
            <person name="Thaipadungpanit J."/>
            <person name="Wuthiekanun V.W."/>
            <person name="Day N.P."/>
            <person name="Vinetz J.M."/>
            <person name="Sutton G.G."/>
            <person name="Nierman W.C."/>
            <person name="Fouts D.E."/>
        </authorList>
    </citation>
    <scope>NUCLEOTIDE SEQUENCE [LARGE SCALE GENOMIC DNA]</scope>
    <source>
        <strain evidence="1 2">L0374</strain>
    </source>
</reference>
<comment type="caution">
    <text evidence="1">The sequence shown here is derived from an EMBL/GenBank/DDBJ whole genome shotgun (WGS) entry which is preliminary data.</text>
</comment>
<evidence type="ECO:0000313" key="1">
    <source>
        <dbReference type="EMBL" id="EMN31948.1"/>
    </source>
</evidence>
<organism evidence="1 2">
    <name type="scientific">Leptospira interrogans serovar Pyrogenes str. L0374</name>
    <dbReference type="NCBI Taxonomy" id="1049928"/>
    <lineage>
        <taxon>Bacteria</taxon>
        <taxon>Pseudomonadati</taxon>
        <taxon>Spirochaetota</taxon>
        <taxon>Spirochaetia</taxon>
        <taxon>Leptospirales</taxon>
        <taxon>Leptospiraceae</taxon>
        <taxon>Leptospira</taxon>
    </lineage>
</organism>
<proteinExistence type="predicted"/>
<gene>
    <name evidence="1" type="ORF">LEP1GSC083_1256</name>
</gene>
<dbReference type="AlphaFoldDB" id="M6KJL2"/>
<protein>
    <submittedName>
        <fullName evidence="1">Uncharacterized protein</fullName>
    </submittedName>
</protein>
<name>M6KJL2_LEPIR</name>
<sequence>MFLMHRIDFYELLLLWVGIVVLKENKKIKINFFKEMMS</sequence>
<evidence type="ECO:0000313" key="2">
    <source>
        <dbReference type="Proteomes" id="UP000012137"/>
    </source>
</evidence>
<accession>M6KJL2</accession>
<dbReference type="Proteomes" id="UP000012137">
    <property type="component" value="Unassembled WGS sequence"/>
</dbReference>
<dbReference type="EMBL" id="AHMZ02000043">
    <property type="protein sequence ID" value="EMN31948.1"/>
    <property type="molecule type" value="Genomic_DNA"/>
</dbReference>